<evidence type="ECO:0000313" key="1">
    <source>
        <dbReference type="EMBL" id="KFD54737.1"/>
    </source>
</evidence>
<accession>A0A085MZ36</accession>
<dbReference type="Proteomes" id="UP000030764">
    <property type="component" value="Unassembled WGS sequence"/>
</dbReference>
<dbReference type="Proteomes" id="UP000030758">
    <property type="component" value="Unassembled WGS sequence"/>
</dbReference>
<protein>
    <submittedName>
        <fullName evidence="2">Uncharacterized protein</fullName>
    </submittedName>
</protein>
<organism evidence="2">
    <name type="scientific">Trichuris suis</name>
    <name type="common">pig whipworm</name>
    <dbReference type="NCBI Taxonomy" id="68888"/>
    <lineage>
        <taxon>Eukaryota</taxon>
        <taxon>Metazoa</taxon>
        <taxon>Ecdysozoa</taxon>
        <taxon>Nematoda</taxon>
        <taxon>Enoplea</taxon>
        <taxon>Dorylaimia</taxon>
        <taxon>Trichinellida</taxon>
        <taxon>Trichuridae</taxon>
        <taxon>Trichuris</taxon>
    </lineage>
</organism>
<keyword evidence="3" id="KW-1185">Reference proteome</keyword>
<dbReference type="EMBL" id="KL363205">
    <property type="protein sequence ID" value="KFD54737.1"/>
    <property type="molecule type" value="Genomic_DNA"/>
</dbReference>
<evidence type="ECO:0000313" key="3">
    <source>
        <dbReference type="Proteomes" id="UP000030764"/>
    </source>
</evidence>
<dbReference type="AlphaFoldDB" id="A0A085MZ36"/>
<proteinExistence type="predicted"/>
<dbReference type="EMBL" id="KL367594">
    <property type="protein sequence ID" value="KFD62482.1"/>
    <property type="molecule type" value="Genomic_DNA"/>
</dbReference>
<reference evidence="2 3" key="1">
    <citation type="journal article" date="2014" name="Nat. Genet.">
        <title>Genome and transcriptome of the porcine whipworm Trichuris suis.</title>
        <authorList>
            <person name="Jex A.R."/>
            <person name="Nejsum P."/>
            <person name="Schwarz E.M."/>
            <person name="Hu L."/>
            <person name="Young N.D."/>
            <person name="Hall R.S."/>
            <person name="Korhonen P.K."/>
            <person name="Liao S."/>
            <person name="Thamsborg S."/>
            <person name="Xia J."/>
            <person name="Xu P."/>
            <person name="Wang S."/>
            <person name="Scheerlinck J.P."/>
            <person name="Hofmann A."/>
            <person name="Sternberg P.W."/>
            <person name="Wang J."/>
            <person name="Gasser R.B."/>
        </authorList>
    </citation>
    <scope>NUCLEOTIDE SEQUENCE [LARGE SCALE GENOMIC DNA]</scope>
    <source>
        <strain evidence="2">DCEP-RM93F</strain>
        <strain evidence="1">DCEP-RM93M</strain>
    </source>
</reference>
<name>A0A085MZ36_9BILA</name>
<sequence>MKIYAPVKKSYAFMRLDQRKIQGLPFIQRILNQQPPDSRAGKVSCLHGSKIYITRIALLKRHTKALLLHNDKTRMTVWTSDNLPLKYRGSMFDQIEEPLAVAVDRTGVEFDHGSQEGMKKIFGPEQEDH</sequence>
<evidence type="ECO:0000313" key="2">
    <source>
        <dbReference type="EMBL" id="KFD62482.1"/>
    </source>
</evidence>
<gene>
    <name evidence="1" type="ORF">M513_04437</name>
    <name evidence="2" type="ORF">M514_04437</name>
</gene>